<comment type="function">
    <text evidence="5">Involved in urease metallocenter assembly. Binds nickel. Probably functions as a nickel donor during metallocenter assembly.</text>
</comment>
<evidence type="ECO:0000313" key="8">
    <source>
        <dbReference type="EMBL" id="KIN12076.1"/>
    </source>
</evidence>
<dbReference type="AlphaFoldDB" id="A0A0C3HV29"/>
<dbReference type="GO" id="GO:0019627">
    <property type="term" value="P:urea metabolic process"/>
    <property type="evidence" value="ECO:0007669"/>
    <property type="project" value="InterPro"/>
</dbReference>
<sequence>MFRVISRSDHHHGEIDDAIVLPYEMRQRGRFRVSSKTGLDVGVFLPRGDVLKNGDCLFTECGKVFRVEAQEEEVVTAEAKDWLTFAKACYHMGNRHVPMEIGERWLRFQPDHVLQEMVELFGLECQQHQAMFNPESGAYHGGGHSHGHSHDEHHHSHGEHSH</sequence>
<dbReference type="Gene3D" id="2.60.260.20">
    <property type="entry name" value="Urease metallochaperone UreE, N-terminal domain"/>
    <property type="match status" value="1"/>
</dbReference>
<dbReference type="GO" id="GO:0016151">
    <property type="term" value="F:nickel cation binding"/>
    <property type="evidence" value="ECO:0007669"/>
    <property type="project" value="UniProtKB-UniRule"/>
</dbReference>
<dbReference type="Gene3D" id="3.30.70.790">
    <property type="entry name" value="UreE, C-terminal domain"/>
    <property type="match status" value="1"/>
</dbReference>
<dbReference type="STRING" id="50718.SU60_03810"/>
<dbReference type="Proteomes" id="UP000031977">
    <property type="component" value="Unassembled WGS sequence"/>
</dbReference>
<gene>
    <name evidence="5" type="primary">ureE</name>
    <name evidence="8" type="ORF">SU60_03810</name>
</gene>
<dbReference type="Pfam" id="PF05194">
    <property type="entry name" value="UreE_C"/>
    <property type="match status" value="1"/>
</dbReference>
<reference evidence="8 9" key="1">
    <citation type="submission" date="2015-01" db="EMBL/GenBank/DDBJ databases">
        <title>Draft genome of Vibrio mytili type strain CAIM 528.</title>
        <authorList>
            <person name="Gonzalez-Castillo A."/>
            <person name="Gomez-Gil B."/>
            <person name="Enciso-Ibarra J."/>
        </authorList>
    </citation>
    <scope>NUCLEOTIDE SEQUENCE [LARGE SCALE GENOMIC DNA]</scope>
    <source>
        <strain evidence="8 9">CAIM 528</strain>
    </source>
</reference>
<evidence type="ECO:0000256" key="3">
    <source>
        <dbReference type="ARBA" id="ARBA00022596"/>
    </source>
</evidence>
<evidence type="ECO:0000256" key="6">
    <source>
        <dbReference type="SAM" id="MobiDB-lite"/>
    </source>
</evidence>
<keyword evidence="4 5" id="KW-0143">Chaperone</keyword>
<organism evidence="8 9">
    <name type="scientific">Vibrio mytili</name>
    <dbReference type="NCBI Taxonomy" id="50718"/>
    <lineage>
        <taxon>Bacteria</taxon>
        <taxon>Pseudomonadati</taxon>
        <taxon>Pseudomonadota</taxon>
        <taxon>Gammaproteobacteria</taxon>
        <taxon>Vibrionales</taxon>
        <taxon>Vibrionaceae</taxon>
        <taxon>Vibrio</taxon>
    </lineage>
</organism>
<dbReference type="InterPro" id="IPR007864">
    <property type="entry name" value="UreE_C_dom"/>
</dbReference>
<dbReference type="InterPro" id="IPR036118">
    <property type="entry name" value="UreE_N_sf"/>
</dbReference>
<dbReference type="NCBIfam" id="NF009751">
    <property type="entry name" value="PRK13261.1-1"/>
    <property type="match status" value="1"/>
</dbReference>
<dbReference type="GO" id="GO:0051082">
    <property type="term" value="F:unfolded protein binding"/>
    <property type="evidence" value="ECO:0007669"/>
    <property type="project" value="UniProtKB-UniRule"/>
</dbReference>
<feature type="region of interest" description="Disordered" evidence="6">
    <location>
        <begin position="134"/>
        <end position="162"/>
    </location>
</feature>
<feature type="domain" description="UreE urease accessory N-terminal" evidence="7">
    <location>
        <begin position="1"/>
        <end position="65"/>
    </location>
</feature>
<protein>
    <recommendedName>
        <fullName evidence="5">Urease accessory protein UreE</fullName>
    </recommendedName>
</protein>
<dbReference type="CDD" id="cd00571">
    <property type="entry name" value="UreE"/>
    <property type="match status" value="1"/>
</dbReference>
<keyword evidence="3 5" id="KW-0533">Nickel</keyword>
<dbReference type="Pfam" id="PF02814">
    <property type="entry name" value="UreE_N"/>
    <property type="match status" value="1"/>
</dbReference>
<dbReference type="GO" id="GO:0065003">
    <property type="term" value="P:protein-containing complex assembly"/>
    <property type="evidence" value="ECO:0007669"/>
    <property type="project" value="InterPro"/>
</dbReference>
<dbReference type="InterPro" id="IPR004029">
    <property type="entry name" value="UreE_N"/>
</dbReference>
<evidence type="ECO:0000256" key="1">
    <source>
        <dbReference type="ARBA" id="ARBA00004496"/>
    </source>
</evidence>
<dbReference type="InterPro" id="IPR012406">
    <property type="entry name" value="UreE"/>
</dbReference>
<comment type="caution">
    <text evidence="8">The sequence shown here is derived from an EMBL/GenBank/DDBJ whole genome shotgun (WGS) entry which is preliminary data.</text>
</comment>
<evidence type="ECO:0000256" key="5">
    <source>
        <dbReference type="HAMAP-Rule" id="MF_00822"/>
    </source>
</evidence>
<evidence type="ECO:0000256" key="2">
    <source>
        <dbReference type="ARBA" id="ARBA00022490"/>
    </source>
</evidence>
<feature type="compositionally biased region" description="Basic and acidic residues" evidence="6">
    <location>
        <begin position="148"/>
        <end position="162"/>
    </location>
</feature>
<dbReference type="GO" id="GO:0006457">
    <property type="term" value="P:protein folding"/>
    <property type="evidence" value="ECO:0007669"/>
    <property type="project" value="InterPro"/>
</dbReference>
<evidence type="ECO:0000313" key="9">
    <source>
        <dbReference type="Proteomes" id="UP000031977"/>
    </source>
</evidence>
<comment type="subcellular location">
    <subcellularLocation>
        <location evidence="1 5">Cytoplasm</location>
    </subcellularLocation>
</comment>
<dbReference type="SUPFAM" id="SSF69737">
    <property type="entry name" value="Urease metallochaperone UreE, C-terminal domain"/>
    <property type="match status" value="1"/>
</dbReference>
<keyword evidence="9" id="KW-1185">Reference proteome</keyword>
<dbReference type="GO" id="GO:0005737">
    <property type="term" value="C:cytoplasm"/>
    <property type="evidence" value="ECO:0007669"/>
    <property type="project" value="UniProtKB-SubCell"/>
</dbReference>
<dbReference type="OrthoDB" id="5421304at2"/>
<dbReference type="SMART" id="SM00988">
    <property type="entry name" value="UreE_N"/>
    <property type="match status" value="1"/>
</dbReference>
<accession>A0A0C3HV29</accession>
<proteinExistence type="inferred from homology"/>
<comment type="similarity">
    <text evidence="5">Belongs to the UreE family.</text>
</comment>
<dbReference type="RefSeq" id="WP_041154390.1">
    <property type="nucleotide sequence ID" value="NZ_CBCRVP010000008.1"/>
</dbReference>
<evidence type="ECO:0000259" key="7">
    <source>
        <dbReference type="SMART" id="SM00988"/>
    </source>
</evidence>
<name>A0A0C3HV29_9VIBR</name>
<keyword evidence="2 5" id="KW-0963">Cytoplasm</keyword>
<dbReference type="HAMAP" id="MF_00822">
    <property type="entry name" value="UreE"/>
    <property type="match status" value="1"/>
</dbReference>
<dbReference type="EMBL" id="JXOK01000008">
    <property type="protein sequence ID" value="KIN12076.1"/>
    <property type="molecule type" value="Genomic_DNA"/>
</dbReference>
<dbReference type="SUPFAM" id="SSF69287">
    <property type="entry name" value="Urease metallochaperone UreE, N-terminal domain"/>
    <property type="match status" value="1"/>
</dbReference>
<dbReference type="PIRSF" id="PIRSF036402">
    <property type="entry name" value="Ureas_acces_UreE"/>
    <property type="match status" value="1"/>
</dbReference>
<evidence type="ECO:0000256" key="4">
    <source>
        <dbReference type="ARBA" id="ARBA00023186"/>
    </source>
</evidence>